<dbReference type="SUPFAM" id="SSF53756">
    <property type="entry name" value="UDP-Glycosyltransferase/glycogen phosphorylase"/>
    <property type="match status" value="1"/>
</dbReference>
<dbReference type="GO" id="GO:0006488">
    <property type="term" value="P:dolichol-linked oligosaccharide biosynthetic process"/>
    <property type="evidence" value="ECO:0007669"/>
    <property type="project" value="InterPro"/>
</dbReference>
<gene>
    <name evidence="1" type="ordered locus">Astex_2209</name>
</gene>
<proteinExistence type="predicted"/>
<dbReference type="eggNOG" id="COG0707">
    <property type="taxonomic scope" value="Bacteria"/>
</dbReference>
<dbReference type="EMBL" id="CP002395">
    <property type="protein sequence ID" value="ADU13865.1"/>
    <property type="molecule type" value="Genomic_DNA"/>
</dbReference>
<dbReference type="AlphaFoldDB" id="E8RMB4"/>
<protein>
    <submittedName>
        <fullName evidence="1">Oligosaccharide biosynthesis protein Alg14 like protein</fullName>
    </submittedName>
</protein>
<reference evidence="2" key="1">
    <citation type="submission" date="2010-12" db="EMBL/GenBank/DDBJ databases">
        <title>Complete sequence of chromosome 1 of Asticcacaulis excentricus CB 48.</title>
        <authorList>
            <consortium name="US DOE Joint Genome Institute"/>
            <person name="Lucas S."/>
            <person name="Copeland A."/>
            <person name="Lapidus A."/>
            <person name="Cheng J.-F."/>
            <person name="Bruce D."/>
            <person name="Goodwin L."/>
            <person name="Pitluck S."/>
            <person name="Teshima H."/>
            <person name="Davenport K."/>
            <person name="Detter J.C."/>
            <person name="Han C."/>
            <person name="Tapia R."/>
            <person name="Land M."/>
            <person name="Hauser L."/>
            <person name="Jeffries C."/>
            <person name="Kyrpides N."/>
            <person name="Ivanova N."/>
            <person name="Ovchinnikova G."/>
            <person name="Brun Y.V."/>
            <person name="Woyke T."/>
        </authorList>
    </citation>
    <scope>NUCLEOTIDE SEQUENCE [LARGE SCALE GENOMIC DNA]</scope>
    <source>
        <strain evidence="2">ATCC 15261 / DSM 4724 / KCTC 12464 / NCIMB 9791 / VKM B-1370 / CB 48</strain>
    </source>
</reference>
<evidence type="ECO:0000313" key="2">
    <source>
        <dbReference type="Proteomes" id="UP000001492"/>
    </source>
</evidence>
<name>E8RMB4_ASTEC</name>
<evidence type="ECO:0000313" key="1">
    <source>
        <dbReference type="EMBL" id="ADU13865.1"/>
    </source>
</evidence>
<dbReference type="KEGG" id="aex:Astex_2209"/>
<dbReference type="Proteomes" id="UP000001492">
    <property type="component" value="Chromosome 1"/>
</dbReference>
<dbReference type="Pfam" id="PF08660">
    <property type="entry name" value="Alg14"/>
    <property type="match status" value="1"/>
</dbReference>
<dbReference type="STRING" id="573065.Astex_2209"/>
<organism evidence="1 2">
    <name type="scientific">Asticcacaulis excentricus (strain ATCC 15261 / DSM 4724 / KCTC 12464 / NCIMB 9791 / VKM B-1370 / CB 48)</name>
    <dbReference type="NCBI Taxonomy" id="573065"/>
    <lineage>
        <taxon>Bacteria</taxon>
        <taxon>Pseudomonadati</taxon>
        <taxon>Pseudomonadota</taxon>
        <taxon>Alphaproteobacteria</taxon>
        <taxon>Caulobacterales</taxon>
        <taxon>Caulobacteraceae</taxon>
        <taxon>Asticcacaulis</taxon>
    </lineage>
</organism>
<sequence>MSNRGLVLAVASGGGHLHQLVRIADAFTGMDVSYVCTDPALASSLGLKNTLKIGDANQNDMLALLRVGVQALKIVISHKPSVVISTGAAPGLLVIFWGRIFGAKTIWIDSIANAEQLSLSGKIASYFSNITLTQWEHIALVSKAKYWGAVL</sequence>
<dbReference type="HOGENOM" id="CLU_064541_3_0_5"/>
<dbReference type="InterPro" id="IPR013969">
    <property type="entry name" value="Oligosacch_biosynth_Alg14"/>
</dbReference>
<keyword evidence="2" id="KW-1185">Reference proteome</keyword>
<accession>E8RMB4</accession>
<dbReference type="Gene3D" id="3.40.50.2000">
    <property type="entry name" value="Glycogen Phosphorylase B"/>
    <property type="match status" value="1"/>
</dbReference>